<feature type="coiled-coil region" evidence="1">
    <location>
        <begin position="52"/>
        <end position="86"/>
    </location>
</feature>
<dbReference type="Proteomes" id="UP000014760">
    <property type="component" value="Unassembled WGS sequence"/>
</dbReference>
<evidence type="ECO:0000313" key="3">
    <source>
        <dbReference type="EMBL" id="ELU02291.1"/>
    </source>
</evidence>
<accession>R7U808</accession>
<dbReference type="EMBL" id="AMQN01001672">
    <property type="status" value="NOT_ANNOTATED_CDS"/>
    <property type="molecule type" value="Genomic_DNA"/>
</dbReference>
<name>R7U808_CAPTE</name>
<dbReference type="HOGENOM" id="CLU_2270389_0_0_1"/>
<feature type="non-terminal residue" evidence="3">
    <location>
        <position position="1"/>
    </location>
</feature>
<dbReference type="InterPro" id="IPR059001">
    <property type="entry name" value="STX17_N"/>
</dbReference>
<dbReference type="Pfam" id="PF26585">
    <property type="entry name" value="STX17_N"/>
    <property type="match status" value="1"/>
</dbReference>
<evidence type="ECO:0000259" key="2">
    <source>
        <dbReference type="Pfam" id="PF26585"/>
    </source>
</evidence>
<organism evidence="3">
    <name type="scientific">Capitella teleta</name>
    <name type="common">Polychaete worm</name>
    <dbReference type="NCBI Taxonomy" id="283909"/>
    <lineage>
        <taxon>Eukaryota</taxon>
        <taxon>Metazoa</taxon>
        <taxon>Spiralia</taxon>
        <taxon>Lophotrochozoa</taxon>
        <taxon>Annelida</taxon>
        <taxon>Polychaeta</taxon>
        <taxon>Sedentaria</taxon>
        <taxon>Scolecida</taxon>
        <taxon>Capitellidae</taxon>
        <taxon>Capitella</taxon>
    </lineage>
</organism>
<dbReference type="AlphaFoldDB" id="R7U808"/>
<evidence type="ECO:0000256" key="1">
    <source>
        <dbReference type="SAM" id="Coils"/>
    </source>
</evidence>
<reference evidence="3 5" key="2">
    <citation type="journal article" date="2013" name="Nature">
        <title>Insights into bilaterian evolution from three spiralian genomes.</title>
        <authorList>
            <person name="Simakov O."/>
            <person name="Marletaz F."/>
            <person name="Cho S.J."/>
            <person name="Edsinger-Gonzales E."/>
            <person name="Havlak P."/>
            <person name="Hellsten U."/>
            <person name="Kuo D.H."/>
            <person name="Larsson T."/>
            <person name="Lv J."/>
            <person name="Arendt D."/>
            <person name="Savage R."/>
            <person name="Osoegawa K."/>
            <person name="de Jong P."/>
            <person name="Grimwood J."/>
            <person name="Chapman J.A."/>
            <person name="Shapiro H."/>
            <person name="Aerts A."/>
            <person name="Otillar R.P."/>
            <person name="Terry A.Y."/>
            <person name="Boore J.L."/>
            <person name="Grigoriev I.V."/>
            <person name="Lindberg D.R."/>
            <person name="Seaver E.C."/>
            <person name="Weisblat D.A."/>
            <person name="Putnam N.H."/>
            <person name="Rokhsar D.S."/>
        </authorList>
    </citation>
    <scope>NUCLEOTIDE SEQUENCE</scope>
    <source>
        <strain evidence="3 5">I ESC-2004</strain>
    </source>
</reference>
<dbReference type="STRING" id="283909.R7U808"/>
<keyword evidence="1" id="KW-0175">Coiled coil</keyword>
<proteinExistence type="predicted"/>
<reference evidence="4" key="3">
    <citation type="submission" date="2015-06" db="UniProtKB">
        <authorList>
            <consortium name="EnsemblMetazoa"/>
        </authorList>
    </citation>
    <scope>IDENTIFICATION</scope>
</reference>
<evidence type="ECO:0000313" key="5">
    <source>
        <dbReference type="Proteomes" id="UP000014760"/>
    </source>
</evidence>
<protein>
    <recommendedName>
        <fullName evidence="2">STX17-like N-terminal domain-containing protein</fullName>
    </recommendedName>
</protein>
<reference evidence="5" key="1">
    <citation type="submission" date="2012-12" db="EMBL/GenBank/DDBJ databases">
        <authorList>
            <person name="Hellsten U."/>
            <person name="Grimwood J."/>
            <person name="Chapman J.A."/>
            <person name="Shapiro H."/>
            <person name="Aerts A."/>
            <person name="Otillar R.P."/>
            <person name="Terry A.Y."/>
            <person name="Boore J.L."/>
            <person name="Simakov O."/>
            <person name="Marletaz F."/>
            <person name="Cho S.-J."/>
            <person name="Edsinger-Gonzales E."/>
            <person name="Havlak P."/>
            <person name="Kuo D.-H."/>
            <person name="Larsson T."/>
            <person name="Lv J."/>
            <person name="Arendt D."/>
            <person name="Savage R."/>
            <person name="Osoegawa K."/>
            <person name="de Jong P."/>
            <person name="Lindberg D.R."/>
            <person name="Seaver E.C."/>
            <person name="Weisblat D.A."/>
            <person name="Putnam N.H."/>
            <person name="Grigoriev I.V."/>
            <person name="Rokhsar D.S."/>
        </authorList>
    </citation>
    <scope>NUCLEOTIDE SEQUENCE</scope>
    <source>
        <strain evidence="5">I ESC-2004</strain>
    </source>
</reference>
<keyword evidence="5" id="KW-1185">Reference proteome</keyword>
<dbReference type="OrthoDB" id="10035606at2759"/>
<dbReference type="EnsemblMetazoa" id="CapteT87242">
    <property type="protein sequence ID" value="CapteP87242"/>
    <property type="gene ID" value="CapteG87242"/>
</dbReference>
<gene>
    <name evidence="3" type="ORF">CAPTEDRAFT_87242</name>
</gene>
<sequence length="103" mass="12335">EGDVKFSYKRLEPSISRFIKILQIDLDRLHQHRTNIHKFRKNKEFELLDKEQVNASRTCQQLKSNIRQLEQTRSRLEDDALEKFDEKTSDIRMQAITSAVEFL</sequence>
<dbReference type="EMBL" id="KB304239">
    <property type="protein sequence ID" value="ELU02291.1"/>
    <property type="molecule type" value="Genomic_DNA"/>
</dbReference>
<evidence type="ECO:0000313" key="4">
    <source>
        <dbReference type="EnsemblMetazoa" id="CapteP87242"/>
    </source>
</evidence>
<dbReference type="OMA" id="GHINAGR"/>
<feature type="domain" description="STX17-like N-terminal" evidence="2">
    <location>
        <begin position="9"/>
        <end position="102"/>
    </location>
</feature>
<feature type="non-terminal residue" evidence="3">
    <location>
        <position position="103"/>
    </location>
</feature>